<accession>A0A699SRR9</accession>
<name>A0A699SRR9_TANCI</name>
<proteinExistence type="predicted"/>
<sequence length="136" mass="14375">MGGIRLGRLNEPRLKFFAEKFNLRRSSRAAKQLPLAFTSQWFAGTKHWLRRTSHRAAAGPGGQPHGIAARCAGACVGLGHGRRARGSLVSGARLPGQAGRGGPVAGDAARHPGGWALHAHGQGPQGHPHDRRYSDG</sequence>
<evidence type="ECO:0000256" key="1">
    <source>
        <dbReference type="SAM" id="MobiDB-lite"/>
    </source>
</evidence>
<feature type="compositionally biased region" description="Basic and acidic residues" evidence="1">
    <location>
        <begin position="127"/>
        <end position="136"/>
    </location>
</feature>
<organism evidence="2">
    <name type="scientific">Tanacetum cinerariifolium</name>
    <name type="common">Dalmatian daisy</name>
    <name type="synonym">Chrysanthemum cinerariifolium</name>
    <dbReference type="NCBI Taxonomy" id="118510"/>
    <lineage>
        <taxon>Eukaryota</taxon>
        <taxon>Viridiplantae</taxon>
        <taxon>Streptophyta</taxon>
        <taxon>Embryophyta</taxon>
        <taxon>Tracheophyta</taxon>
        <taxon>Spermatophyta</taxon>
        <taxon>Magnoliopsida</taxon>
        <taxon>eudicotyledons</taxon>
        <taxon>Gunneridae</taxon>
        <taxon>Pentapetalae</taxon>
        <taxon>asterids</taxon>
        <taxon>campanulids</taxon>
        <taxon>Asterales</taxon>
        <taxon>Asteraceae</taxon>
        <taxon>Asteroideae</taxon>
        <taxon>Anthemideae</taxon>
        <taxon>Anthemidinae</taxon>
        <taxon>Tanacetum</taxon>
    </lineage>
</organism>
<comment type="caution">
    <text evidence="2">The sequence shown here is derived from an EMBL/GenBank/DDBJ whole genome shotgun (WGS) entry which is preliminary data.</text>
</comment>
<evidence type="ECO:0000313" key="2">
    <source>
        <dbReference type="EMBL" id="GFC99375.1"/>
    </source>
</evidence>
<protein>
    <submittedName>
        <fullName evidence="2">Uncharacterized protein</fullName>
    </submittedName>
</protein>
<dbReference type="EMBL" id="BKCJ011177984">
    <property type="protein sequence ID" value="GFC99375.1"/>
    <property type="molecule type" value="Genomic_DNA"/>
</dbReference>
<gene>
    <name evidence="2" type="ORF">Tci_871345</name>
</gene>
<reference evidence="2" key="1">
    <citation type="journal article" date="2019" name="Sci. Rep.">
        <title>Draft genome of Tanacetum cinerariifolium, the natural source of mosquito coil.</title>
        <authorList>
            <person name="Yamashiro T."/>
            <person name="Shiraishi A."/>
            <person name="Satake H."/>
            <person name="Nakayama K."/>
        </authorList>
    </citation>
    <scope>NUCLEOTIDE SEQUENCE</scope>
</reference>
<feature type="region of interest" description="Disordered" evidence="1">
    <location>
        <begin position="89"/>
        <end position="136"/>
    </location>
</feature>
<dbReference type="AlphaFoldDB" id="A0A699SRR9"/>